<reference evidence="2 3" key="1">
    <citation type="submission" date="2018-05" db="EMBL/GenBank/DDBJ databases">
        <title>Reference genomes for bee gut microbiota database.</title>
        <authorList>
            <person name="Ellegaard K.M."/>
        </authorList>
    </citation>
    <scope>NUCLEOTIDE SEQUENCE [LARGE SCALE GENOMIC DNA]</scope>
    <source>
        <strain evidence="2 3">ESL0172</strain>
    </source>
</reference>
<evidence type="ECO:0000313" key="2">
    <source>
        <dbReference type="EMBL" id="PXY91242.1"/>
    </source>
</evidence>
<keyword evidence="3" id="KW-1185">Reference proteome</keyword>
<organism evidence="2 3">
    <name type="scientific">Gilliamella apis</name>
    <dbReference type="NCBI Taxonomy" id="1970738"/>
    <lineage>
        <taxon>Bacteria</taxon>
        <taxon>Pseudomonadati</taxon>
        <taxon>Pseudomonadota</taxon>
        <taxon>Gammaproteobacteria</taxon>
        <taxon>Orbales</taxon>
        <taxon>Orbaceae</taxon>
        <taxon>Gilliamella</taxon>
    </lineage>
</organism>
<evidence type="ECO:0000256" key="1">
    <source>
        <dbReference type="SAM" id="Phobius"/>
    </source>
</evidence>
<evidence type="ECO:0008006" key="4">
    <source>
        <dbReference type="Google" id="ProtNLM"/>
    </source>
</evidence>
<feature type="transmembrane region" description="Helical" evidence="1">
    <location>
        <begin position="174"/>
        <end position="192"/>
    </location>
</feature>
<feature type="transmembrane region" description="Helical" evidence="1">
    <location>
        <begin position="142"/>
        <end position="168"/>
    </location>
</feature>
<sequence>MEKQTVVIEYYVNTQYWLDAYYAKYGVLDHEFAQKLNDSTPDNMRYFTMSFNNEKLVIFNKDKNEINTFYYQDLYCINKTKDGYLFFINNQDFYFVSQQSFKSDELEIIHDFLCDYLGKNLETQIAEIDTYKMDINRIYYCFYYLLFKKSIMTPIYILIMFLPCYLLIKDSSHALFFVCITIIYSIAIYFSIKPGLKCSAENWCKTSNKIFIYSKVIFYEDRFTMTSKTQLSTTVIKYDQLHKIRKIKKGYLFIINCNSGYLFYNEDFTSQQRQVLEDKLMQYNNFYLK</sequence>
<gene>
    <name evidence="2" type="ORF">DKK78_02600</name>
</gene>
<accession>A0A2V4DZM2</accession>
<proteinExistence type="predicted"/>
<name>A0A2V4DZM2_9GAMM</name>
<protein>
    <recommendedName>
        <fullName evidence="4">YcxB-like protein domain-containing protein</fullName>
    </recommendedName>
</protein>
<keyword evidence="1" id="KW-1133">Transmembrane helix</keyword>
<keyword evidence="1" id="KW-0472">Membrane</keyword>
<dbReference type="Proteomes" id="UP000247673">
    <property type="component" value="Unassembled WGS sequence"/>
</dbReference>
<evidence type="ECO:0000313" key="3">
    <source>
        <dbReference type="Proteomes" id="UP000247673"/>
    </source>
</evidence>
<dbReference type="AlphaFoldDB" id="A0A2V4DZM2"/>
<keyword evidence="1" id="KW-0812">Transmembrane</keyword>
<dbReference type="EMBL" id="QGLO01000004">
    <property type="protein sequence ID" value="PXY91242.1"/>
    <property type="molecule type" value="Genomic_DNA"/>
</dbReference>
<dbReference type="RefSeq" id="WP_110447233.1">
    <property type="nucleotide sequence ID" value="NZ_CP132381.1"/>
</dbReference>
<dbReference type="OrthoDB" id="7065116at2"/>
<comment type="caution">
    <text evidence="2">The sequence shown here is derived from an EMBL/GenBank/DDBJ whole genome shotgun (WGS) entry which is preliminary data.</text>
</comment>